<reference evidence="1" key="1">
    <citation type="submission" date="2010-09" db="EMBL/GenBank/DDBJ databases">
        <authorList>
            <person name="Daugherty S.C."/>
            <person name="Kilian M."/>
            <person name="Tettelin H."/>
        </authorList>
    </citation>
    <scope>NUCLEOTIDE SEQUENCE [LARGE SCALE GENOMIC DNA]</scope>
    <source>
        <strain evidence="1">SK1302</strain>
    </source>
</reference>
<name>A0ABP2J4U8_9STRE</name>
<gene>
    <name evidence="1" type="ORF">SIN_0639</name>
</gene>
<dbReference type="EMBL" id="AEDY01000034">
    <property type="protein sequence ID" value="EFO54656.1"/>
    <property type="molecule type" value="Genomic_DNA"/>
</dbReference>
<evidence type="ECO:0000313" key="1">
    <source>
        <dbReference type="EMBL" id="EFO54656.1"/>
    </source>
</evidence>
<protein>
    <submittedName>
        <fullName evidence="1">Regulator of sorbitol operon</fullName>
    </submittedName>
</protein>
<sequence>MESELLELYDDIFRIAGEPSLKEALRAVETETEFLSFSKSKGVF</sequence>
<comment type="caution">
    <text evidence="1">The sequence shown here is derived from an EMBL/GenBank/DDBJ whole genome shotgun (WGS) entry which is preliminary data.</text>
</comment>
<organism evidence="1">
    <name type="scientific">Streptococcus infantis SK1302</name>
    <dbReference type="NCBI Taxonomy" id="871237"/>
    <lineage>
        <taxon>Bacteria</taxon>
        <taxon>Bacillati</taxon>
        <taxon>Bacillota</taxon>
        <taxon>Bacilli</taxon>
        <taxon>Lactobacillales</taxon>
        <taxon>Streptococcaceae</taxon>
        <taxon>Streptococcus</taxon>
    </lineage>
</organism>
<accession>A0ABP2J4U8</accession>
<proteinExistence type="predicted"/>